<dbReference type="PRINTS" id="PR00463">
    <property type="entry name" value="EP450I"/>
</dbReference>
<dbReference type="InterPro" id="IPR001128">
    <property type="entry name" value="Cyt_P450"/>
</dbReference>
<protein>
    <submittedName>
        <fullName evidence="7">Uncharacterized protein</fullName>
    </submittedName>
</protein>
<sequence>MPSTTNVAAHAAERQLMYAVLLTLLYRSAPISSHPSRQFALLLFAADHQYFNMLAGELLKALIQHWHIVLLALLAAHLVSNKYYKGLNKYPGPRLAAFTNWWRYFDVLSRKAEQTHLDLHRKHGDIVRLGPNVLSFADPRAIKIIYGLNKGFTKSDFYIVQQAVAKGERLQSLFSTKDEDYHAKYRRCVNNAFSMSSLVGYEPLVDSALNAFIEQTRRRYCDTGRSCKFSKWLQFFAFDVVGELTWSKQLGFVQRDEDVEGIVKFVADFLKYAAPVGQMPFLDLIWEKNPLRLKLQKLGLIKTEFPVTRFALAQNASRAAEIEKIKQGGALDDRSGKGIDFLMRFTQAQHDHPEFMTDKQVLASCNSMIFAGSETTSISLSSVFYHLIQHPHVYKKLMSELDDAAVNGIITEKDYGKVSWAEAQKLPYLDAVVQESFRMHPAPGLILERVVPPQGMEILGERIPGGTIVGCNAWVLHRRPEIFGSDVDVFRPERWLEARPEQLKEMKATMFQFGAGARTCIGKNISLLEIYKLVPTFLRNFEVEMAEKGAEWKTCNAWFVTQEFDTVFRPRSIAQSA</sequence>
<dbReference type="EMBL" id="LFZN01000026">
    <property type="protein sequence ID" value="KXT03883.1"/>
    <property type="molecule type" value="Genomic_DNA"/>
</dbReference>
<evidence type="ECO:0000313" key="8">
    <source>
        <dbReference type="Proteomes" id="UP000070133"/>
    </source>
</evidence>
<dbReference type="AlphaFoldDB" id="A0A139HNB1"/>
<organism evidence="7 8">
    <name type="scientific">Pseudocercospora eumusae</name>
    <dbReference type="NCBI Taxonomy" id="321146"/>
    <lineage>
        <taxon>Eukaryota</taxon>
        <taxon>Fungi</taxon>
        <taxon>Dikarya</taxon>
        <taxon>Ascomycota</taxon>
        <taxon>Pezizomycotina</taxon>
        <taxon>Dothideomycetes</taxon>
        <taxon>Dothideomycetidae</taxon>
        <taxon>Mycosphaerellales</taxon>
        <taxon>Mycosphaerellaceae</taxon>
        <taxon>Pseudocercospora</taxon>
    </lineage>
</organism>
<dbReference type="GO" id="GO:0020037">
    <property type="term" value="F:heme binding"/>
    <property type="evidence" value="ECO:0007669"/>
    <property type="project" value="InterPro"/>
</dbReference>
<name>A0A139HNB1_9PEZI</name>
<dbReference type="EMBL" id="LFZN01000026">
    <property type="protein sequence ID" value="KXT03882.1"/>
    <property type="molecule type" value="Genomic_DNA"/>
</dbReference>
<dbReference type="GO" id="GO:0004497">
    <property type="term" value="F:monooxygenase activity"/>
    <property type="evidence" value="ECO:0007669"/>
    <property type="project" value="UniProtKB-KW"/>
</dbReference>
<evidence type="ECO:0000256" key="4">
    <source>
        <dbReference type="ARBA" id="ARBA00023004"/>
    </source>
</evidence>
<dbReference type="FunFam" id="1.10.630.10:FF:000050">
    <property type="entry name" value="Cytochrome P450 monooxygenase"/>
    <property type="match status" value="1"/>
</dbReference>
<comment type="cofactor">
    <cofactor evidence="1 5">
        <name>heme</name>
        <dbReference type="ChEBI" id="CHEBI:30413"/>
    </cofactor>
</comment>
<keyword evidence="5 6" id="KW-0349">Heme</keyword>
<dbReference type="Pfam" id="PF00067">
    <property type="entry name" value="p450"/>
    <property type="match status" value="1"/>
</dbReference>
<evidence type="ECO:0000256" key="5">
    <source>
        <dbReference type="PIRSR" id="PIRSR602401-1"/>
    </source>
</evidence>
<dbReference type="InterPro" id="IPR002401">
    <property type="entry name" value="Cyt_P450_E_grp-I"/>
</dbReference>
<dbReference type="InterPro" id="IPR017972">
    <property type="entry name" value="Cyt_P450_CS"/>
</dbReference>
<reference evidence="7 8" key="1">
    <citation type="submission" date="2015-07" db="EMBL/GenBank/DDBJ databases">
        <title>Comparative genomics of the Sigatoka disease complex on banana suggests a link between parallel evolutionary changes in Pseudocercospora fijiensis and Pseudocercospora eumusae and increased virulence on the banana host.</title>
        <authorList>
            <person name="Chang T.-C."/>
            <person name="Salvucci A."/>
            <person name="Crous P.W."/>
            <person name="Stergiopoulos I."/>
        </authorList>
    </citation>
    <scope>NUCLEOTIDE SEQUENCE [LARGE SCALE GENOMIC DNA]</scope>
    <source>
        <strain evidence="7 8">CBS 114824</strain>
    </source>
</reference>
<keyword evidence="6" id="KW-0503">Monooxygenase</keyword>
<keyword evidence="4 5" id="KW-0408">Iron</keyword>
<dbReference type="PROSITE" id="PS00086">
    <property type="entry name" value="CYTOCHROME_P450"/>
    <property type="match status" value="1"/>
</dbReference>
<gene>
    <name evidence="7" type="ORF">AC578_8940</name>
</gene>
<keyword evidence="8" id="KW-1185">Reference proteome</keyword>
<evidence type="ECO:0000256" key="1">
    <source>
        <dbReference type="ARBA" id="ARBA00001971"/>
    </source>
</evidence>
<comment type="caution">
    <text evidence="7">The sequence shown here is derived from an EMBL/GenBank/DDBJ whole genome shotgun (WGS) entry which is preliminary data.</text>
</comment>
<dbReference type="GO" id="GO:0005506">
    <property type="term" value="F:iron ion binding"/>
    <property type="evidence" value="ECO:0007669"/>
    <property type="project" value="InterPro"/>
</dbReference>
<dbReference type="STRING" id="321146.A0A139HNB1"/>
<evidence type="ECO:0000256" key="3">
    <source>
        <dbReference type="ARBA" id="ARBA00022723"/>
    </source>
</evidence>
<dbReference type="SUPFAM" id="SSF48264">
    <property type="entry name" value="Cytochrome P450"/>
    <property type="match status" value="1"/>
</dbReference>
<dbReference type="Proteomes" id="UP000070133">
    <property type="component" value="Unassembled WGS sequence"/>
</dbReference>
<comment type="similarity">
    <text evidence="2 6">Belongs to the cytochrome P450 family.</text>
</comment>
<dbReference type="Gene3D" id="1.10.630.10">
    <property type="entry name" value="Cytochrome P450"/>
    <property type="match status" value="1"/>
</dbReference>
<feature type="binding site" description="axial binding residue" evidence="5">
    <location>
        <position position="520"/>
    </location>
    <ligand>
        <name>heme</name>
        <dbReference type="ChEBI" id="CHEBI:30413"/>
    </ligand>
    <ligandPart>
        <name>Fe</name>
        <dbReference type="ChEBI" id="CHEBI:18248"/>
    </ligandPart>
</feature>
<dbReference type="OrthoDB" id="3934656at2759"/>
<proteinExistence type="inferred from homology"/>
<evidence type="ECO:0000256" key="6">
    <source>
        <dbReference type="RuleBase" id="RU000461"/>
    </source>
</evidence>
<evidence type="ECO:0000256" key="2">
    <source>
        <dbReference type="ARBA" id="ARBA00010617"/>
    </source>
</evidence>
<dbReference type="PANTHER" id="PTHR24305:SF232">
    <property type="entry name" value="P450, PUTATIVE (EUROFUNG)-RELATED"/>
    <property type="match status" value="1"/>
</dbReference>
<dbReference type="PRINTS" id="PR00385">
    <property type="entry name" value="P450"/>
</dbReference>
<dbReference type="PANTHER" id="PTHR24305">
    <property type="entry name" value="CYTOCHROME P450"/>
    <property type="match status" value="1"/>
</dbReference>
<dbReference type="InterPro" id="IPR036396">
    <property type="entry name" value="Cyt_P450_sf"/>
</dbReference>
<evidence type="ECO:0000313" key="7">
    <source>
        <dbReference type="EMBL" id="KXT03883.1"/>
    </source>
</evidence>
<accession>A0A139HNB1</accession>
<keyword evidence="3 5" id="KW-0479">Metal-binding</keyword>
<dbReference type="CDD" id="cd11060">
    <property type="entry name" value="CYP57A1-like"/>
    <property type="match status" value="1"/>
</dbReference>
<dbReference type="InterPro" id="IPR050121">
    <property type="entry name" value="Cytochrome_P450_monoxygenase"/>
</dbReference>
<keyword evidence="6" id="KW-0560">Oxidoreductase</keyword>
<dbReference type="GO" id="GO:0016705">
    <property type="term" value="F:oxidoreductase activity, acting on paired donors, with incorporation or reduction of molecular oxygen"/>
    <property type="evidence" value="ECO:0007669"/>
    <property type="project" value="InterPro"/>
</dbReference>